<dbReference type="Proteomes" id="UP001607303">
    <property type="component" value="Unassembled WGS sequence"/>
</dbReference>
<feature type="compositionally biased region" description="Polar residues" evidence="1">
    <location>
        <begin position="69"/>
        <end position="78"/>
    </location>
</feature>
<reference evidence="2 3" key="1">
    <citation type="journal article" date="2024" name="Ann. Entomol. Soc. Am.">
        <title>Genomic analyses of the southern and eastern yellowjacket wasps (Hymenoptera: Vespidae) reveal evolutionary signatures of social life.</title>
        <authorList>
            <person name="Catto M.A."/>
            <person name="Caine P.B."/>
            <person name="Orr S.E."/>
            <person name="Hunt B.G."/>
            <person name="Goodisman M.A.D."/>
        </authorList>
    </citation>
    <scope>NUCLEOTIDE SEQUENCE [LARGE SCALE GENOMIC DNA]</scope>
    <source>
        <strain evidence="2">232</strain>
        <tissue evidence="2">Head and thorax</tissue>
    </source>
</reference>
<feature type="region of interest" description="Disordered" evidence="1">
    <location>
        <begin position="1"/>
        <end position="78"/>
    </location>
</feature>
<evidence type="ECO:0000256" key="1">
    <source>
        <dbReference type="SAM" id="MobiDB-lite"/>
    </source>
</evidence>
<dbReference type="AlphaFoldDB" id="A0ABD2CNR1"/>
<comment type="caution">
    <text evidence="2">The sequence shown here is derived from an EMBL/GenBank/DDBJ whole genome shotgun (WGS) entry which is preliminary data.</text>
</comment>
<feature type="compositionally biased region" description="Basic residues" evidence="1">
    <location>
        <begin position="1"/>
        <end position="20"/>
    </location>
</feature>
<protein>
    <submittedName>
        <fullName evidence="2">Uncharacterized protein</fullName>
    </submittedName>
</protein>
<proteinExistence type="predicted"/>
<sequence>MKRERKKKKKKKKKKKRRKGVGSLTKQSSFATARRFSISFLRVTRKEEEEGEVEEEEEEEEEREPYGNRGSTQYASTT</sequence>
<gene>
    <name evidence="2" type="ORF">V1477_005124</name>
</gene>
<evidence type="ECO:0000313" key="3">
    <source>
        <dbReference type="Proteomes" id="UP001607303"/>
    </source>
</evidence>
<feature type="compositionally biased region" description="Acidic residues" evidence="1">
    <location>
        <begin position="49"/>
        <end position="63"/>
    </location>
</feature>
<dbReference type="EMBL" id="JAYRBN010000037">
    <property type="protein sequence ID" value="KAL2746754.1"/>
    <property type="molecule type" value="Genomic_DNA"/>
</dbReference>
<accession>A0ABD2CNR1</accession>
<name>A0ABD2CNR1_VESMC</name>
<keyword evidence="3" id="KW-1185">Reference proteome</keyword>
<organism evidence="2 3">
    <name type="scientific">Vespula maculifrons</name>
    <name type="common">Eastern yellow jacket</name>
    <name type="synonym">Wasp</name>
    <dbReference type="NCBI Taxonomy" id="7453"/>
    <lineage>
        <taxon>Eukaryota</taxon>
        <taxon>Metazoa</taxon>
        <taxon>Ecdysozoa</taxon>
        <taxon>Arthropoda</taxon>
        <taxon>Hexapoda</taxon>
        <taxon>Insecta</taxon>
        <taxon>Pterygota</taxon>
        <taxon>Neoptera</taxon>
        <taxon>Endopterygota</taxon>
        <taxon>Hymenoptera</taxon>
        <taxon>Apocrita</taxon>
        <taxon>Aculeata</taxon>
        <taxon>Vespoidea</taxon>
        <taxon>Vespidae</taxon>
        <taxon>Vespinae</taxon>
        <taxon>Vespula</taxon>
    </lineage>
</organism>
<evidence type="ECO:0000313" key="2">
    <source>
        <dbReference type="EMBL" id="KAL2746754.1"/>
    </source>
</evidence>